<proteinExistence type="predicted"/>
<gene>
    <name evidence="3" type="ORF">CVV65_08205</name>
</gene>
<evidence type="ECO:0000313" key="3">
    <source>
        <dbReference type="EMBL" id="ATY84906.1"/>
    </source>
</evidence>
<accession>A0A2K8N6F4</accession>
<dbReference type="InterPro" id="IPR006073">
    <property type="entry name" value="GTP-bd"/>
</dbReference>
<dbReference type="AlphaFoldDB" id="A0A2K8N6F4"/>
<dbReference type="Proteomes" id="UP000231932">
    <property type="component" value="Chromosome"/>
</dbReference>
<evidence type="ECO:0000313" key="4">
    <source>
        <dbReference type="Proteomes" id="UP000231932"/>
    </source>
</evidence>
<dbReference type="CDD" id="cd00882">
    <property type="entry name" value="Ras_like_GTPase"/>
    <property type="match status" value="1"/>
</dbReference>
<dbReference type="InterPro" id="IPR027417">
    <property type="entry name" value="P-loop_NTPase"/>
</dbReference>
<organism evidence="3 4">
    <name type="scientific">Kyrpidia spormannii</name>
    <dbReference type="NCBI Taxonomy" id="2055160"/>
    <lineage>
        <taxon>Bacteria</taxon>
        <taxon>Bacillati</taxon>
        <taxon>Bacillota</taxon>
        <taxon>Bacilli</taxon>
        <taxon>Bacillales</taxon>
        <taxon>Alicyclobacillaceae</taxon>
        <taxon>Kyrpidia</taxon>
    </lineage>
</organism>
<dbReference type="Pfam" id="PF01926">
    <property type="entry name" value="MMR_HSR1"/>
    <property type="match status" value="1"/>
</dbReference>
<feature type="domain" description="G" evidence="2">
    <location>
        <begin position="63"/>
        <end position="156"/>
    </location>
</feature>
<keyword evidence="1" id="KW-0472">Membrane</keyword>
<evidence type="ECO:0000256" key="1">
    <source>
        <dbReference type="SAM" id="Phobius"/>
    </source>
</evidence>
<sequence length="205" mass="23239">MRIQGTVVGITAAGKTMFWLQLGALLAGRKLPIRRMDQQGRTVKERLAAEEARRRLCAFGRHKTQEPQWVDAAVRRWHPWIKLRLVDTAGLVADIHPDTQLRQHMGESLRCLSESRIWFHVVDLGRTAAQGFQLSDVDRTLMEVGRQTSHYVVIGNKIDLPGAARAAEMLLKHGEDIPIFVVSSLYRTGFTPVVQWLREVCKHSA</sequence>
<dbReference type="RefSeq" id="WP_100667710.1">
    <property type="nucleotide sequence ID" value="NZ_CP024955.1"/>
</dbReference>
<keyword evidence="1" id="KW-0812">Transmembrane</keyword>
<dbReference type="KEGG" id="kyr:CVV65_08205"/>
<dbReference type="Gene3D" id="3.40.50.300">
    <property type="entry name" value="P-loop containing nucleotide triphosphate hydrolases"/>
    <property type="match status" value="1"/>
</dbReference>
<evidence type="ECO:0000259" key="2">
    <source>
        <dbReference type="Pfam" id="PF01926"/>
    </source>
</evidence>
<protein>
    <recommendedName>
        <fullName evidence="2">G domain-containing protein</fullName>
    </recommendedName>
</protein>
<keyword evidence="1" id="KW-1133">Transmembrane helix</keyword>
<dbReference type="SUPFAM" id="SSF52540">
    <property type="entry name" value="P-loop containing nucleoside triphosphate hydrolases"/>
    <property type="match status" value="1"/>
</dbReference>
<feature type="transmembrane region" description="Helical" evidence="1">
    <location>
        <begin position="6"/>
        <end position="27"/>
    </location>
</feature>
<dbReference type="GO" id="GO:0005525">
    <property type="term" value="F:GTP binding"/>
    <property type="evidence" value="ECO:0007669"/>
    <property type="project" value="InterPro"/>
</dbReference>
<name>A0A2K8N6F4_9BACL</name>
<dbReference type="OrthoDB" id="2374147at2"/>
<reference evidence="4" key="1">
    <citation type="submission" date="2017-11" db="EMBL/GenBank/DDBJ databases">
        <title>Complete Genome Sequence of Kyrpidia sp. Strain EA-1, a thermophilic, hydrogen-oxidizing Bacterium, isolated from the Azores.</title>
        <authorList>
            <person name="Reiner J.E."/>
            <person name="Lapp C.J."/>
            <person name="Bunk B."/>
            <person name="Gescher J."/>
        </authorList>
    </citation>
    <scope>NUCLEOTIDE SEQUENCE [LARGE SCALE GENOMIC DNA]</scope>
    <source>
        <strain evidence="4">EA-1</strain>
    </source>
</reference>
<dbReference type="EMBL" id="CP024955">
    <property type="protein sequence ID" value="ATY84906.1"/>
    <property type="molecule type" value="Genomic_DNA"/>
</dbReference>
<keyword evidence="4" id="KW-1185">Reference proteome</keyword>